<dbReference type="AlphaFoldDB" id="A0AAD5UGG9"/>
<organism evidence="6 7">
    <name type="scientific">Boothiomyces macroporosus</name>
    <dbReference type="NCBI Taxonomy" id="261099"/>
    <lineage>
        <taxon>Eukaryota</taxon>
        <taxon>Fungi</taxon>
        <taxon>Fungi incertae sedis</taxon>
        <taxon>Chytridiomycota</taxon>
        <taxon>Chytridiomycota incertae sedis</taxon>
        <taxon>Chytridiomycetes</taxon>
        <taxon>Rhizophydiales</taxon>
        <taxon>Terramycetaceae</taxon>
        <taxon>Boothiomyces</taxon>
    </lineage>
</organism>
<evidence type="ECO:0000256" key="2">
    <source>
        <dbReference type="ARBA" id="ARBA00022692"/>
    </source>
</evidence>
<dbReference type="SUPFAM" id="SSF81321">
    <property type="entry name" value="Family A G protein-coupled receptor-like"/>
    <property type="match status" value="1"/>
</dbReference>
<feature type="transmembrane region" description="Helical" evidence="5">
    <location>
        <begin position="107"/>
        <end position="127"/>
    </location>
</feature>
<feature type="transmembrane region" description="Helical" evidence="5">
    <location>
        <begin position="190"/>
        <end position="209"/>
    </location>
</feature>
<evidence type="ECO:0000256" key="3">
    <source>
        <dbReference type="ARBA" id="ARBA00022989"/>
    </source>
</evidence>
<protein>
    <recommendedName>
        <fullName evidence="8">G-protein coupled receptors family 2 profile 2 domain-containing protein</fullName>
    </recommendedName>
</protein>
<keyword evidence="7" id="KW-1185">Reference proteome</keyword>
<gene>
    <name evidence="6" type="ORF">HK103_004530</name>
</gene>
<dbReference type="Pfam" id="PF10320">
    <property type="entry name" value="7TM_GPCR_Srsx"/>
    <property type="match status" value="1"/>
</dbReference>
<evidence type="ECO:0000256" key="1">
    <source>
        <dbReference type="ARBA" id="ARBA00004141"/>
    </source>
</evidence>
<sequence length="431" mass="48027">MTSVRISSLLGILGASWTIYQSRNFSKFFSNPMGKMILALAFSDMLNAFVGIFGRWPELNKNACVTQGVAMYLANLSSAALALGLALNALYIVNFKGNTSTLSSYQNYYIAFSFIGPTIGSIAPLFFKPNFYGPSDLWCWIGPDNNPIDKIYFFYMILWSVILLNIISFGITWIELKKEISSKNNSTRELLMRLILGFTISIVVSWIPGTANRINNVTELFNDFIFTVAQGLVQPLRGLFNAFAFHYTMKSFAKKSAKTSSKSFNQFKYSPEKQKTGLTIEIPSKETTKPKTKSKESKSTVKSLSSWIDHLQSISVPAKPFDEYMFDISAPSGFQELPTVGSETTPSTDPTLFTPLFTANNSSVITARIPALPYMVQIEEIMERSPSVLESADEITPLSACVTAETINRMPSLSYSPNLQDNREFKVNVLV</sequence>
<keyword evidence="3 5" id="KW-1133">Transmembrane helix</keyword>
<feature type="transmembrane region" description="Helical" evidence="5">
    <location>
        <begin position="37"/>
        <end position="57"/>
    </location>
</feature>
<dbReference type="GO" id="GO:0007189">
    <property type="term" value="P:adenylate cyclase-activating G protein-coupled receptor signaling pathway"/>
    <property type="evidence" value="ECO:0007669"/>
    <property type="project" value="TreeGrafter"/>
</dbReference>
<feature type="transmembrane region" description="Helical" evidence="5">
    <location>
        <begin position="152"/>
        <end position="174"/>
    </location>
</feature>
<reference evidence="6" key="1">
    <citation type="submission" date="2020-05" db="EMBL/GenBank/DDBJ databases">
        <title>Phylogenomic resolution of chytrid fungi.</title>
        <authorList>
            <person name="Stajich J.E."/>
            <person name="Amses K."/>
            <person name="Simmons R."/>
            <person name="Seto K."/>
            <person name="Myers J."/>
            <person name="Bonds A."/>
            <person name="Quandt C.A."/>
            <person name="Barry K."/>
            <person name="Liu P."/>
            <person name="Grigoriev I."/>
            <person name="Longcore J.E."/>
            <person name="James T.Y."/>
        </authorList>
    </citation>
    <scope>NUCLEOTIDE SEQUENCE</scope>
    <source>
        <strain evidence="6">PLAUS21</strain>
    </source>
</reference>
<dbReference type="InterPro" id="IPR019424">
    <property type="entry name" value="7TM_GPCR_Srsx"/>
</dbReference>
<dbReference type="Gene3D" id="1.20.1070.10">
    <property type="entry name" value="Rhodopsin 7-helix transmembrane proteins"/>
    <property type="match status" value="1"/>
</dbReference>
<keyword evidence="2 5" id="KW-0812">Transmembrane</keyword>
<dbReference type="Proteomes" id="UP001210925">
    <property type="component" value="Unassembled WGS sequence"/>
</dbReference>
<evidence type="ECO:0000256" key="5">
    <source>
        <dbReference type="SAM" id="Phobius"/>
    </source>
</evidence>
<accession>A0AAD5UGG9</accession>
<feature type="transmembrane region" description="Helical" evidence="5">
    <location>
        <begin position="69"/>
        <end position="95"/>
    </location>
</feature>
<evidence type="ECO:0000313" key="7">
    <source>
        <dbReference type="Proteomes" id="UP001210925"/>
    </source>
</evidence>
<proteinExistence type="predicted"/>
<evidence type="ECO:0000256" key="4">
    <source>
        <dbReference type="ARBA" id="ARBA00023136"/>
    </source>
</evidence>
<comment type="caution">
    <text evidence="6">The sequence shown here is derived from an EMBL/GenBank/DDBJ whole genome shotgun (WGS) entry which is preliminary data.</text>
</comment>
<evidence type="ECO:0008006" key="8">
    <source>
        <dbReference type="Google" id="ProtNLM"/>
    </source>
</evidence>
<dbReference type="PANTHER" id="PTHR23112:SF0">
    <property type="entry name" value="TRANSMEMBRANE PROTEIN 116"/>
    <property type="match status" value="1"/>
</dbReference>
<keyword evidence="4 5" id="KW-0472">Membrane</keyword>
<dbReference type="GO" id="GO:0004930">
    <property type="term" value="F:G protein-coupled receptor activity"/>
    <property type="evidence" value="ECO:0007669"/>
    <property type="project" value="TreeGrafter"/>
</dbReference>
<evidence type="ECO:0000313" key="6">
    <source>
        <dbReference type="EMBL" id="KAJ3257455.1"/>
    </source>
</evidence>
<dbReference type="PANTHER" id="PTHR23112">
    <property type="entry name" value="G PROTEIN-COUPLED RECEPTOR 157-RELATED"/>
    <property type="match status" value="1"/>
</dbReference>
<name>A0AAD5UGG9_9FUNG</name>
<dbReference type="EMBL" id="JADGKB010000038">
    <property type="protein sequence ID" value="KAJ3257455.1"/>
    <property type="molecule type" value="Genomic_DNA"/>
</dbReference>
<comment type="subcellular location">
    <subcellularLocation>
        <location evidence="1">Membrane</location>
        <topology evidence="1">Multi-pass membrane protein</topology>
    </subcellularLocation>
</comment>
<dbReference type="GO" id="GO:0005886">
    <property type="term" value="C:plasma membrane"/>
    <property type="evidence" value="ECO:0007669"/>
    <property type="project" value="TreeGrafter"/>
</dbReference>